<sequence length="1367" mass="153468">METLVCKTSSNEIQEGDFGLDTNFRALLFTNSDLASTDITISQNTNSEEFMESSKENLINQTSTTSFGSDSKTSNGLSNKTLSPTLIGQAFKVMKNLFSPDKIMSKSSNNAQSCDSSESFSDSLKYKSKSAQDVSIVGCKNLESKFETENENNVGVIASSHNLDNHNTTNESYLTTGSIVEDSFQSAVTNLDGTREVIKSDHNVSSVISLDNSQCLTSTNSCNESTIYNDCTLENTIIKISDISLSNNCRLPVAKNDSNCNDLEVVNKSILTENEKVEMPKNSGECCVDDTSVMNSVNNDTVLSEMEQSENNCCYSKSSEKFYDFEKNMESDLAETCMDDNNENNKNSEDLNSVDLFRFTKPTSTESETSFFDVNETESECFFEVANDGPENALTGSISTTTIILDKNHPSNHFLENGGDKSPVISIYDSKKSTSPNNKCTKNEFLLNQSIEQVEKKMKKSNNNKKGNFNKLNKTFDGSNRKNFNKSPKSKRNGSLDLKGKKNSLSNHAEITNNHTYTHEERDNNNSTPSQNFSSMPDLSLAKTLSSQQSYTILETMNDLKRPVINSPEDSNVTTSTNSFCSSGSNLVGKKTYTKISNEFDLTTSKTETLISAPKQSTPVVAGNKTDETSTNCESLLSSPTSEVLVGCNIEKKLENVDGETKNLNSVPFIGKHEIEISPINSFNEDPLPCIEKKLSSNDETGFDSLENANKTRFSSLENNVFRVSQSSINQTTIDLSEPGTDKLKDTQPLNPCPDSKDLDKPMENNCQLNVTIDLTTQVPGVELEETFEKKELKNETEENNVQYSSINGRRESEDKEKVDGKSSTSELPMDNNDRRITVEEPLLTDSKRNSTSSFLSVTSSNASLLYIDNAIMESHQQMNANDNNNINKNKDVKIIKEEVQINSADNEKWSDGSNLTSPVNMGLPMDCGTTTSVTDVYSKFQCDPNLMELIKEQFTSKDIEKVCSVVEGMSDTVLSNSDFKSEDYDFKKPIFEPHVNGLNSKNIRISFSINNEEKTPEEIFKALSPHSFDFLGSISGKPTGRDLSRESLFVKFDPLVQAPNGVSLIDFTKEVEELNTAIELSPNNNNNNNNNSAVEHLLNISPQKNPEIIVPPLTPLSNRNKKSVSEPNIEKLKELQNEIYFMKNLYAEREKANSEKWDDYETQIARLTGEKCLLEQNLKESGDREKSLVKKMQEQNRNVEQLKTIMEEYVKVISALTTELENVKKENEKQIKNLTTEKDTYMIHLQNTEAAFTDVHAKYEKSKKTIINLKTNETMFRKTIAEQMEKMEEYKEKTGEVQEKTWREMEKLREELNEEKILHSQELTRLRAQLRKTELKLEAMQESLEQKIKENQQLTAICDELIEGKK</sequence>
<dbReference type="EMBL" id="AAZO01002028">
    <property type="status" value="NOT_ANNOTATED_CDS"/>
    <property type="molecule type" value="Genomic_DNA"/>
</dbReference>
<comment type="similarity">
    <text evidence="2">Belongs to the TACC family.</text>
</comment>
<evidence type="ECO:0000313" key="12">
    <source>
        <dbReference type="Proteomes" id="UP000009046"/>
    </source>
</evidence>
<organism>
    <name type="scientific">Pediculus humanus subsp. corporis</name>
    <name type="common">Body louse</name>
    <dbReference type="NCBI Taxonomy" id="121224"/>
    <lineage>
        <taxon>Eukaryota</taxon>
        <taxon>Metazoa</taxon>
        <taxon>Ecdysozoa</taxon>
        <taxon>Arthropoda</taxon>
        <taxon>Hexapoda</taxon>
        <taxon>Insecta</taxon>
        <taxon>Pterygota</taxon>
        <taxon>Neoptera</taxon>
        <taxon>Paraneoptera</taxon>
        <taxon>Psocodea</taxon>
        <taxon>Troctomorpha</taxon>
        <taxon>Phthiraptera</taxon>
        <taxon>Anoplura</taxon>
        <taxon>Pediculidae</taxon>
        <taxon>Pediculus</taxon>
    </lineage>
</organism>
<accession>E0VG73</accession>
<dbReference type="VEuPathDB" id="VectorBase:PHUM174950"/>
<keyword evidence="4" id="KW-0597">Phosphoprotein</keyword>
<evidence type="ECO:0000259" key="9">
    <source>
        <dbReference type="Pfam" id="PF05010"/>
    </source>
</evidence>
<feature type="compositionally biased region" description="Polar residues" evidence="8">
    <location>
        <begin position="476"/>
        <end position="487"/>
    </location>
</feature>
<feature type="compositionally biased region" description="Polar residues" evidence="8">
    <location>
        <begin position="568"/>
        <end position="582"/>
    </location>
</feature>
<evidence type="ECO:0000256" key="1">
    <source>
        <dbReference type="ARBA" id="ARBA00004245"/>
    </source>
</evidence>
<evidence type="ECO:0000256" key="7">
    <source>
        <dbReference type="SAM" id="Coils"/>
    </source>
</evidence>
<evidence type="ECO:0000313" key="11">
    <source>
        <dbReference type="EnsemblMetazoa" id="PHUM174950-PA"/>
    </source>
</evidence>
<feature type="compositionally biased region" description="Low complexity" evidence="8">
    <location>
        <begin position="464"/>
        <end position="473"/>
    </location>
</feature>
<reference evidence="10" key="2">
    <citation type="submission" date="2007-04" db="EMBL/GenBank/DDBJ databases">
        <title>The genome of the human body louse.</title>
        <authorList>
            <consortium name="The Human Body Louse Genome Consortium"/>
            <person name="Kirkness E."/>
            <person name="Walenz B."/>
            <person name="Hass B."/>
            <person name="Bruggner R."/>
            <person name="Strausberg R."/>
        </authorList>
    </citation>
    <scope>NUCLEOTIDE SEQUENCE</scope>
    <source>
        <strain evidence="10">USDA</strain>
    </source>
</reference>
<protein>
    <submittedName>
        <fullName evidence="10 11">Paramyosin, long form, putative</fullName>
    </submittedName>
</protein>
<reference evidence="11" key="3">
    <citation type="submission" date="2021-02" db="UniProtKB">
        <authorList>
            <consortium name="EnsemblMetazoa"/>
        </authorList>
    </citation>
    <scope>IDENTIFICATION</scope>
    <source>
        <strain evidence="11">USDA</strain>
    </source>
</reference>
<keyword evidence="5 7" id="KW-0175">Coiled coil</keyword>
<dbReference type="HOGENOM" id="CLU_256606_0_0_1"/>
<dbReference type="InterPro" id="IPR007707">
    <property type="entry name" value="TACC_C"/>
</dbReference>
<evidence type="ECO:0000313" key="10">
    <source>
        <dbReference type="EMBL" id="EEB12379.1"/>
    </source>
</evidence>
<feature type="compositionally biased region" description="Basic and acidic residues" evidence="8">
    <location>
        <begin position="809"/>
        <end position="821"/>
    </location>
</feature>
<evidence type="ECO:0000256" key="3">
    <source>
        <dbReference type="ARBA" id="ARBA00022490"/>
    </source>
</evidence>
<feature type="coiled-coil region" evidence="7">
    <location>
        <begin position="1186"/>
        <end position="1241"/>
    </location>
</feature>
<dbReference type="STRING" id="121224.E0VG73"/>
<dbReference type="Proteomes" id="UP000009046">
    <property type="component" value="Unassembled WGS sequence"/>
</dbReference>
<feature type="compositionally biased region" description="Polar residues" evidence="8">
    <location>
        <begin position="503"/>
        <end position="516"/>
    </location>
</feature>
<dbReference type="Pfam" id="PF05010">
    <property type="entry name" value="TACC_C"/>
    <property type="match status" value="1"/>
</dbReference>
<dbReference type="EMBL" id="DS235132">
    <property type="protein sequence ID" value="EEB12379.1"/>
    <property type="molecule type" value="Genomic_DNA"/>
</dbReference>
<feature type="region of interest" description="Disordered" evidence="8">
    <location>
        <begin position="732"/>
        <end position="763"/>
    </location>
</feature>
<proteinExistence type="inferred from homology"/>
<feature type="region of interest" description="Disordered" evidence="8">
    <location>
        <begin position="563"/>
        <end position="582"/>
    </location>
</feature>
<evidence type="ECO:0000256" key="5">
    <source>
        <dbReference type="ARBA" id="ARBA00023054"/>
    </source>
</evidence>
<evidence type="ECO:0000256" key="6">
    <source>
        <dbReference type="ARBA" id="ARBA00023212"/>
    </source>
</evidence>
<feature type="region of interest" description="Disordered" evidence="8">
    <location>
        <begin position="456"/>
        <end position="537"/>
    </location>
</feature>
<dbReference type="GO" id="GO:0005856">
    <property type="term" value="C:cytoskeleton"/>
    <property type="evidence" value="ECO:0007669"/>
    <property type="project" value="UniProtKB-SubCell"/>
</dbReference>
<name>E0VG73_PEDHC</name>
<dbReference type="KEGG" id="phu:Phum_PHUM174950"/>
<dbReference type="Gene3D" id="1.20.5.1700">
    <property type="match status" value="1"/>
</dbReference>
<dbReference type="FunFam" id="1.20.5.1700:FF:000001">
    <property type="entry name" value="Transforming acidic coiled-coil-containing protein 1 isoform 2"/>
    <property type="match status" value="1"/>
</dbReference>
<feature type="domain" description="Transforming acidic coiled-coil-containing protein C-terminal" evidence="9">
    <location>
        <begin position="1186"/>
        <end position="1363"/>
    </location>
</feature>
<keyword evidence="6" id="KW-0206">Cytoskeleton</keyword>
<evidence type="ECO:0000256" key="2">
    <source>
        <dbReference type="ARBA" id="ARBA00009423"/>
    </source>
</evidence>
<dbReference type="eggNOG" id="ENOG502QUT1">
    <property type="taxonomic scope" value="Eukaryota"/>
</dbReference>
<dbReference type="GeneID" id="8236772"/>
<comment type="subcellular location">
    <subcellularLocation>
        <location evidence="1">Cytoplasm</location>
        <location evidence="1">Cytoskeleton</location>
    </subcellularLocation>
</comment>
<reference evidence="10" key="1">
    <citation type="submission" date="2007-04" db="EMBL/GenBank/DDBJ databases">
        <title>Annotation of Pediculus humanus corporis strain USDA.</title>
        <authorList>
            <person name="Kirkness E."/>
            <person name="Hannick L."/>
            <person name="Hass B."/>
            <person name="Bruggner R."/>
            <person name="Lawson D."/>
            <person name="Bidwell S."/>
            <person name="Joardar V."/>
            <person name="Caler E."/>
            <person name="Walenz B."/>
            <person name="Inman J."/>
            <person name="Schobel S."/>
            <person name="Galinsky K."/>
            <person name="Amedeo P."/>
            <person name="Strausberg R."/>
        </authorList>
    </citation>
    <scope>NUCLEOTIDE SEQUENCE</scope>
    <source>
        <strain evidence="10">USDA</strain>
    </source>
</reference>
<evidence type="ECO:0000256" key="4">
    <source>
        <dbReference type="ARBA" id="ARBA00022553"/>
    </source>
</evidence>
<evidence type="ECO:0000256" key="8">
    <source>
        <dbReference type="SAM" id="MobiDB-lite"/>
    </source>
</evidence>
<feature type="compositionally biased region" description="Polar residues" evidence="8">
    <location>
        <begin position="525"/>
        <end position="537"/>
    </location>
</feature>
<dbReference type="OrthoDB" id="10255048at2759"/>
<dbReference type="CTD" id="8236772"/>
<keyword evidence="3" id="KW-0963">Cytoplasm</keyword>
<keyword evidence="12" id="KW-1185">Reference proteome</keyword>
<dbReference type="EnsemblMetazoa" id="PHUM174950-RA">
    <property type="protein sequence ID" value="PHUM174950-PA"/>
    <property type="gene ID" value="PHUM174950"/>
</dbReference>
<gene>
    <name evidence="11" type="primary">8236772</name>
    <name evidence="10" type="ORF">Phum_PHUM174950</name>
</gene>
<feature type="coiled-coil region" evidence="7">
    <location>
        <begin position="1281"/>
        <end position="1358"/>
    </location>
</feature>
<feature type="region of interest" description="Disordered" evidence="8">
    <location>
        <begin position="789"/>
        <end position="842"/>
    </location>
</feature>
<dbReference type="InParanoid" id="E0VG73"/>
<dbReference type="RefSeq" id="XP_002425117.1">
    <property type="nucleotide sequence ID" value="XM_002425072.1"/>
</dbReference>